<dbReference type="Pfam" id="PF01277">
    <property type="entry name" value="Oleosin"/>
    <property type="match status" value="1"/>
</dbReference>
<evidence type="ECO:0000256" key="5">
    <source>
        <dbReference type="ARBA" id="ARBA00022677"/>
    </source>
</evidence>
<dbReference type="GO" id="GO:0012511">
    <property type="term" value="C:monolayer-surrounded lipid storage body"/>
    <property type="evidence" value="ECO:0007669"/>
    <property type="project" value="InterPro"/>
</dbReference>
<dbReference type="AlphaFoldDB" id="A0AAV1DIH8"/>
<gene>
    <name evidence="11" type="ORF">OLC1_LOCUS15856</name>
</gene>
<accession>A0AAV1DIH8</accession>
<feature type="region of interest" description="Disordered" evidence="9">
    <location>
        <begin position="207"/>
        <end position="228"/>
    </location>
</feature>
<keyword evidence="12" id="KW-1185">Reference proteome</keyword>
<name>A0AAV1DIH8_OLDCO</name>
<evidence type="ECO:0000256" key="3">
    <source>
        <dbReference type="ARBA" id="ARBA00004502"/>
    </source>
</evidence>
<evidence type="ECO:0000256" key="7">
    <source>
        <dbReference type="ARBA" id="ARBA00022989"/>
    </source>
</evidence>
<evidence type="ECO:0000256" key="6">
    <source>
        <dbReference type="ARBA" id="ARBA00022692"/>
    </source>
</evidence>
<dbReference type="GO" id="GO:0010344">
    <property type="term" value="P:seed oilbody biogenesis"/>
    <property type="evidence" value="ECO:0007669"/>
    <property type="project" value="TreeGrafter"/>
</dbReference>
<comment type="subcellular location">
    <subcellularLocation>
        <location evidence="3">Lipid droplet</location>
    </subcellularLocation>
    <subcellularLocation>
        <location evidence="2">Membrane</location>
        <topology evidence="2">Multi-pass membrane protein</topology>
    </subcellularLocation>
</comment>
<dbReference type="PANTHER" id="PTHR33203:SF44">
    <property type="entry name" value="OLEOSIN 20.3 KDA"/>
    <property type="match status" value="1"/>
</dbReference>
<feature type="transmembrane region" description="Helical" evidence="10">
    <location>
        <begin position="151"/>
        <end position="179"/>
    </location>
</feature>
<evidence type="ECO:0000256" key="4">
    <source>
        <dbReference type="ARBA" id="ARBA00010858"/>
    </source>
</evidence>
<protein>
    <submittedName>
        <fullName evidence="11">OLC1v1006954C1</fullName>
    </submittedName>
</protein>
<evidence type="ECO:0000256" key="2">
    <source>
        <dbReference type="ARBA" id="ARBA00004141"/>
    </source>
</evidence>
<proteinExistence type="inferred from homology"/>
<dbReference type="GO" id="GO:0016020">
    <property type="term" value="C:membrane"/>
    <property type="evidence" value="ECO:0007669"/>
    <property type="project" value="UniProtKB-SubCell"/>
</dbReference>
<sequence length="228" mass="24853">MPFFACRKTSFLLLKHLSPPQFHVSNANSFTITVKLQASHCSFLHSEISLPKTILSLSLTHTHTQSWRNHRCRFDPMAEQYQQQQIQQQRPGDAMKSFLPQRGPSTGQVLAVVTLLPVGGALLGLAGLTFIGTLIGLAITSPLFVIFSPILVPAVIALSLAVMGFLTSGAFGITALSSLSWIMNYMRRMGGSLPEHVDQARHRAGEAAGHLGQKAKETGQRAQETIRP</sequence>
<dbReference type="PANTHER" id="PTHR33203">
    <property type="entry name" value="OLEOSIN"/>
    <property type="match status" value="1"/>
</dbReference>
<evidence type="ECO:0000256" key="1">
    <source>
        <dbReference type="ARBA" id="ARBA00002582"/>
    </source>
</evidence>
<evidence type="ECO:0000313" key="12">
    <source>
        <dbReference type="Proteomes" id="UP001161247"/>
    </source>
</evidence>
<dbReference type="GO" id="GO:0019915">
    <property type="term" value="P:lipid storage"/>
    <property type="evidence" value="ECO:0007669"/>
    <property type="project" value="TreeGrafter"/>
</dbReference>
<dbReference type="InterPro" id="IPR000136">
    <property type="entry name" value="Oleosin"/>
</dbReference>
<comment type="similarity">
    <text evidence="4">Belongs to the oleosin family.</text>
</comment>
<keyword evidence="6 10" id="KW-0812">Transmembrane</keyword>
<reference evidence="11" key="1">
    <citation type="submission" date="2023-03" db="EMBL/GenBank/DDBJ databases">
        <authorList>
            <person name="Julca I."/>
        </authorList>
    </citation>
    <scope>NUCLEOTIDE SEQUENCE</scope>
</reference>
<keyword evidence="5" id="KW-0551">Lipid droplet</keyword>
<dbReference type="EMBL" id="OX459122">
    <property type="protein sequence ID" value="CAI9107570.1"/>
    <property type="molecule type" value="Genomic_DNA"/>
</dbReference>
<evidence type="ECO:0000313" key="11">
    <source>
        <dbReference type="EMBL" id="CAI9107570.1"/>
    </source>
</evidence>
<feature type="compositionally biased region" description="Basic and acidic residues" evidence="9">
    <location>
        <begin position="214"/>
        <end position="228"/>
    </location>
</feature>
<dbReference type="GO" id="GO:0050826">
    <property type="term" value="P:response to freezing"/>
    <property type="evidence" value="ECO:0007669"/>
    <property type="project" value="TreeGrafter"/>
</dbReference>
<keyword evidence="8 10" id="KW-0472">Membrane</keyword>
<evidence type="ECO:0000256" key="10">
    <source>
        <dbReference type="SAM" id="Phobius"/>
    </source>
</evidence>
<dbReference type="Proteomes" id="UP001161247">
    <property type="component" value="Chromosome 5"/>
</dbReference>
<organism evidence="11 12">
    <name type="scientific">Oldenlandia corymbosa var. corymbosa</name>
    <dbReference type="NCBI Taxonomy" id="529605"/>
    <lineage>
        <taxon>Eukaryota</taxon>
        <taxon>Viridiplantae</taxon>
        <taxon>Streptophyta</taxon>
        <taxon>Embryophyta</taxon>
        <taxon>Tracheophyta</taxon>
        <taxon>Spermatophyta</taxon>
        <taxon>Magnoliopsida</taxon>
        <taxon>eudicotyledons</taxon>
        <taxon>Gunneridae</taxon>
        <taxon>Pentapetalae</taxon>
        <taxon>asterids</taxon>
        <taxon>lamiids</taxon>
        <taxon>Gentianales</taxon>
        <taxon>Rubiaceae</taxon>
        <taxon>Rubioideae</taxon>
        <taxon>Spermacoceae</taxon>
        <taxon>Hedyotis-Oldenlandia complex</taxon>
        <taxon>Oldenlandia</taxon>
    </lineage>
</organism>
<keyword evidence="7 10" id="KW-1133">Transmembrane helix</keyword>
<evidence type="ECO:0000256" key="9">
    <source>
        <dbReference type="SAM" id="MobiDB-lite"/>
    </source>
</evidence>
<evidence type="ECO:0000256" key="8">
    <source>
        <dbReference type="ARBA" id="ARBA00023136"/>
    </source>
</evidence>
<feature type="transmembrane region" description="Helical" evidence="10">
    <location>
        <begin position="109"/>
        <end position="139"/>
    </location>
</feature>
<comment type="function">
    <text evidence="1">May have a structural role to stabilize the lipid body during desiccation of the seed by preventing coalescence of the oil. Probably interacts with both lipid and phospholipid moieties of lipid bodies. May also provide recognition signals for specific lipase anchorage in lipolysis during seedling growth.</text>
</comment>